<keyword evidence="1" id="KW-0805">Transcription regulation</keyword>
<dbReference type="Pfam" id="PF16925">
    <property type="entry name" value="TetR_C_13"/>
    <property type="match status" value="1"/>
</dbReference>
<dbReference type="RefSeq" id="WP_203993377.1">
    <property type="nucleotide sequence ID" value="NZ_BOOU01000095.1"/>
</dbReference>
<evidence type="ECO:0000256" key="2">
    <source>
        <dbReference type="ARBA" id="ARBA00023125"/>
    </source>
</evidence>
<dbReference type="Proteomes" id="UP000655287">
    <property type="component" value="Unassembled WGS sequence"/>
</dbReference>
<dbReference type="AlphaFoldDB" id="A0A919RC83"/>
<dbReference type="InterPro" id="IPR001647">
    <property type="entry name" value="HTH_TetR"/>
</dbReference>
<dbReference type="GO" id="GO:0003677">
    <property type="term" value="F:DNA binding"/>
    <property type="evidence" value="ECO:0007669"/>
    <property type="project" value="UniProtKB-UniRule"/>
</dbReference>
<evidence type="ECO:0000256" key="4">
    <source>
        <dbReference type="PROSITE-ProRule" id="PRU00335"/>
    </source>
</evidence>
<dbReference type="Gene3D" id="1.10.10.60">
    <property type="entry name" value="Homeodomain-like"/>
    <property type="match status" value="1"/>
</dbReference>
<evidence type="ECO:0000259" key="5">
    <source>
        <dbReference type="PROSITE" id="PS50977"/>
    </source>
</evidence>
<organism evidence="6 7">
    <name type="scientific">Sphaerisporangium rufum</name>
    <dbReference type="NCBI Taxonomy" id="1381558"/>
    <lineage>
        <taxon>Bacteria</taxon>
        <taxon>Bacillati</taxon>
        <taxon>Actinomycetota</taxon>
        <taxon>Actinomycetes</taxon>
        <taxon>Streptosporangiales</taxon>
        <taxon>Streptosporangiaceae</taxon>
        <taxon>Sphaerisporangium</taxon>
    </lineage>
</organism>
<dbReference type="InterPro" id="IPR011075">
    <property type="entry name" value="TetR_C"/>
</dbReference>
<sequence length="202" mass="21540">MATRGRPRAFDRDEALRRAMDIFWRRGYEGTSVDDLTAAMGIGKRSLYLAFRCKEELFREAVALYTAVQGAATMGELETAATARAGVEGLLRANVRMFGDPGSPPGCMIVNTALLGRPESAPVSDHLVAQRRAGQQAVRRRLAQGVTDGDVPAGTDLDAVAAFYTTVLHGLSIYARDGASAGELGQVVDAAMAAWDTLAPRP</sequence>
<accession>A0A919RC83</accession>
<keyword evidence="7" id="KW-1185">Reference proteome</keyword>
<dbReference type="PROSITE" id="PS50977">
    <property type="entry name" value="HTH_TETR_2"/>
    <property type="match status" value="1"/>
</dbReference>
<name>A0A919RC83_9ACTN</name>
<dbReference type="Pfam" id="PF00440">
    <property type="entry name" value="TetR_N"/>
    <property type="match status" value="1"/>
</dbReference>
<dbReference type="SUPFAM" id="SSF48498">
    <property type="entry name" value="Tetracyclin repressor-like, C-terminal domain"/>
    <property type="match status" value="1"/>
</dbReference>
<feature type="DNA-binding region" description="H-T-H motif" evidence="4">
    <location>
        <begin position="32"/>
        <end position="51"/>
    </location>
</feature>
<keyword evidence="2 4" id="KW-0238">DNA-binding</keyword>
<dbReference type="InterPro" id="IPR009057">
    <property type="entry name" value="Homeodomain-like_sf"/>
</dbReference>
<gene>
    <name evidence="6" type="ORF">Sru01_62890</name>
</gene>
<keyword evidence="3" id="KW-0804">Transcription</keyword>
<evidence type="ECO:0000313" key="6">
    <source>
        <dbReference type="EMBL" id="GII81307.1"/>
    </source>
</evidence>
<feature type="domain" description="HTH tetR-type" evidence="5">
    <location>
        <begin position="9"/>
        <end position="69"/>
    </location>
</feature>
<proteinExistence type="predicted"/>
<dbReference type="Gene3D" id="1.10.357.10">
    <property type="entry name" value="Tetracycline Repressor, domain 2"/>
    <property type="match status" value="1"/>
</dbReference>
<evidence type="ECO:0000256" key="3">
    <source>
        <dbReference type="ARBA" id="ARBA00023163"/>
    </source>
</evidence>
<dbReference type="SUPFAM" id="SSF46689">
    <property type="entry name" value="Homeodomain-like"/>
    <property type="match status" value="1"/>
</dbReference>
<evidence type="ECO:0000313" key="7">
    <source>
        <dbReference type="Proteomes" id="UP000655287"/>
    </source>
</evidence>
<comment type="caution">
    <text evidence="6">The sequence shown here is derived from an EMBL/GenBank/DDBJ whole genome shotgun (WGS) entry which is preliminary data.</text>
</comment>
<dbReference type="PANTHER" id="PTHR47506">
    <property type="entry name" value="TRANSCRIPTIONAL REGULATORY PROTEIN"/>
    <property type="match status" value="1"/>
</dbReference>
<protein>
    <submittedName>
        <fullName evidence="6">TetR family transcriptional regulator</fullName>
    </submittedName>
</protein>
<dbReference type="EMBL" id="BOOU01000095">
    <property type="protein sequence ID" value="GII81307.1"/>
    <property type="molecule type" value="Genomic_DNA"/>
</dbReference>
<reference evidence="6" key="1">
    <citation type="submission" date="2021-01" db="EMBL/GenBank/DDBJ databases">
        <title>Whole genome shotgun sequence of Sphaerisporangium rufum NBRC 109079.</title>
        <authorList>
            <person name="Komaki H."/>
            <person name="Tamura T."/>
        </authorList>
    </citation>
    <scope>NUCLEOTIDE SEQUENCE</scope>
    <source>
        <strain evidence="6">NBRC 109079</strain>
    </source>
</reference>
<dbReference type="InterPro" id="IPR036271">
    <property type="entry name" value="Tet_transcr_reg_TetR-rel_C_sf"/>
</dbReference>
<dbReference type="PANTHER" id="PTHR47506:SF1">
    <property type="entry name" value="HTH-TYPE TRANSCRIPTIONAL REGULATOR YJDC"/>
    <property type="match status" value="1"/>
</dbReference>
<evidence type="ECO:0000256" key="1">
    <source>
        <dbReference type="ARBA" id="ARBA00023015"/>
    </source>
</evidence>